<dbReference type="PANTHER" id="PTHR36091">
    <property type="entry name" value="ALTERED INHERITANCE OF MITOCHONDRIA PROTEIN 9, MITOCHONDRIAL"/>
    <property type="match status" value="1"/>
</dbReference>
<evidence type="ECO:0008006" key="3">
    <source>
        <dbReference type="Google" id="ProtNLM"/>
    </source>
</evidence>
<proteinExistence type="predicted"/>
<dbReference type="GO" id="GO:0005739">
    <property type="term" value="C:mitochondrion"/>
    <property type="evidence" value="ECO:0007669"/>
    <property type="project" value="TreeGrafter"/>
</dbReference>
<gene>
    <name evidence="1" type="ORF">D9619_008835</name>
</gene>
<dbReference type="Proteomes" id="UP000567179">
    <property type="component" value="Unassembled WGS sequence"/>
</dbReference>
<sequence>MAGSSLREFLCLSLDHGTSADAGPSSHFLVVTSWSRASETPVGAEFIVMDFADGIALAAIWEILTMDQKISLVYEWFKFERRVIHAFSKSGFESLYLRDDLPADIAGGIFLADSDRPDEDYEDKYGAPEDINLDLGPWSDIPSYLKSLTNSEKAWIRKYAKRPTRMYVAPWGLPIHLQIPEEHLRFLDLYDKAAQYFIPTDERLLRPTMPLLDSNAYNIFLSREAFLRDGTIEIATVIDWQHTTILPLYLTTVFPTFIEDSIANDGQDEAEFLKEKNYLRKTYHALYFETGVDIAWASALSFDIPTPAARVLPLSAQVCWHAGYADLKKDLIRAALDWQNVVPDTECPIAAEGFTQQDLAQAREDQIMSHNARITREEIELRVGLNNNGAVQHDHYDSAVQTNRQLFDAWKASLDTKKIRTMLTLPISGLLGKTLFEEDDLPQISPSMMVATRIRAWWLIYVDTIT</sequence>
<evidence type="ECO:0000313" key="1">
    <source>
        <dbReference type="EMBL" id="KAF5319680.1"/>
    </source>
</evidence>
<dbReference type="OrthoDB" id="2968323at2759"/>
<dbReference type="AlphaFoldDB" id="A0A8H5BAK0"/>
<dbReference type="PANTHER" id="PTHR36091:SF1">
    <property type="entry name" value="ALTERED INHERITANCE OF MITOCHONDRIA PROTEIN 9, MITOCHONDRIAL"/>
    <property type="match status" value="1"/>
</dbReference>
<organism evidence="1 2">
    <name type="scientific">Psilocybe cf. subviscida</name>
    <dbReference type="NCBI Taxonomy" id="2480587"/>
    <lineage>
        <taxon>Eukaryota</taxon>
        <taxon>Fungi</taxon>
        <taxon>Dikarya</taxon>
        <taxon>Basidiomycota</taxon>
        <taxon>Agaricomycotina</taxon>
        <taxon>Agaricomycetes</taxon>
        <taxon>Agaricomycetidae</taxon>
        <taxon>Agaricales</taxon>
        <taxon>Agaricineae</taxon>
        <taxon>Strophariaceae</taxon>
        <taxon>Psilocybe</taxon>
    </lineage>
</organism>
<comment type="caution">
    <text evidence="1">The sequence shown here is derived from an EMBL/GenBank/DDBJ whole genome shotgun (WGS) entry which is preliminary data.</text>
</comment>
<keyword evidence="2" id="KW-1185">Reference proteome</keyword>
<evidence type="ECO:0000313" key="2">
    <source>
        <dbReference type="Proteomes" id="UP000567179"/>
    </source>
</evidence>
<reference evidence="1 2" key="1">
    <citation type="journal article" date="2020" name="ISME J.">
        <title>Uncovering the hidden diversity of litter-decomposition mechanisms in mushroom-forming fungi.</title>
        <authorList>
            <person name="Floudas D."/>
            <person name="Bentzer J."/>
            <person name="Ahren D."/>
            <person name="Johansson T."/>
            <person name="Persson P."/>
            <person name="Tunlid A."/>
        </authorList>
    </citation>
    <scope>NUCLEOTIDE SEQUENCE [LARGE SCALE GENOMIC DNA]</scope>
    <source>
        <strain evidence="1 2">CBS 101986</strain>
    </source>
</reference>
<dbReference type="EMBL" id="JAACJJ010000029">
    <property type="protein sequence ID" value="KAF5319680.1"/>
    <property type="molecule type" value="Genomic_DNA"/>
</dbReference>
<protein>
    <recommendedName>
        <fullName evidence="3">Aminoglycoside phosphotransferase domain-containing protein</fullName>
    </recommendedName>
</protein>
<accession>A0A8H5BAK0</accession>
<dbReference type="InterPro" id="IPR051035">
    <property type="entry name" value="Mito_inheritance_9"/>
</dbReference>
<name>A0A8H5BAK0_9AGAR</name>